<dbReference type="PIRSF" id="PIRSF006276">
    <property type="entry name" value="UspA"/>
    <property type="match status" value="1"/>
</dbReference>
<evidence type="ECO:0000256" key="1">
    <source>
        <dbReference type="ARBA" id="ARBA00008791"/>
    </source>
</evidence>
<dbReference type="AlphaFoldDB" id="A0A078L152"/>
<sequence length="153" mass="16873">MLYKKIILAVDGSNTSNYALQEAIKLAEDQKAVLLVIHVVEENFGFHGGAGFDYSPLIELYKREGQKILDQAKERISSQSSIKFETKLVQLNSFQGRVAEVIIEETKQSAADLLVIGTHGRRGFNHLILGSVAELAIRIATTPVLLIRHSANS</sequence>
<dbReference type="Proteomes" id="UP000044071">
    <property type="component" value="Unassembled WGS sequence"/>
</dbReference>
<protein>
    <recommendedName>
        <fullName evidence="2">Universal stress protein</fullName>
    </recommendedName>
</protein>
<dbReference type="EMBL" id="CCSB01000002">
    <property type="protein sequence ID" value="CDZ77764.1"/>
    <property type="molecule type" value="Genomic_DNA"/>
</dbReference>
<comment type="subcellular location">
    <subcellularLocation>
        <location evidence="2">Cytoplasm</location>
    </subcellularLocation>
</comment>
<dbReference type="PRINTS" id="PR01438">
    <property type="entry name" value="UNVRSLSTRESS"/>
</dbReference>
<name>A0A078L152_9GAMM</name>
<dbReference type="Pfam" id="PF00582">
    <property type="entry name" value="Usp"/>
    <property type="match status" value="1"/>
</dbReference>
<keyword evidence="2" id="KW-0963">Cytoplasm</keyword>
<dbReference type="InterPro" id="IPR006016">
    <property type="entry name" value="UspA"/>
</dbReference>
<accession>A0A078L152</accession>
<keyword evidence="5" id="KW-1185">Reference proteome</keyword>
<dbReference type="GO" id="GO:0005737">
    <property type="term" value="C:cytoplasm"/>
    <property type="evidence" value="ECO:0007669"/>
    <property type="project" value="UniProtKB-SubCell"/>
</dbReference>
<dbReference type="InterPro" id="IPR006015">
    <property type="entry name" value="Universal_stress_UspA"/>
</dbReference>
<comment type="similarity">
    <text evidence="1 2">Belongs to the universal stress protein A family.</text>
</comment>
<proteinExistence type="inferred from homology"/>
<evidence type="ECO:0000313" key="4">
    <source>
        <dbReference type="EMBL" id="CDZ77764.1"/>
    </source>
</evidence>
<evidence type="ECO:0000256" key="2">
    <source>
        <dbReference type="PIRNR" id="PIRNR006276"/>
    </source>
</evidence>
<feature type="domain" description="UspA" evidence="3">
    <location>
        <begin position="3"/>
        <end position="148"/>
    </location>
</feature>
<evidence type="ECO:0000313" key="5">
    <source>
        <dbReference type="Proteomes" id="UP000044071"/>
    </source>
</evidence>
<dbReference type="STRING" id="1034943.BN59_02054"/>
<dbReference type="eggNOG" id="COG0589">
    <property type="taxonomic scope" value="Bacteria"/>
</dbReference>
<dbReference type="SUPFAM" id="SSF52402">
    <property type="entry name" value="Adenine nucleotide alpha hydrolases-like"/>
    <property type="match status" value="1"/>
</dbReference>
<evidence type="ECO:0000259" key="3">
    <source>
        <dbReference type="Pfam" id="PF00582"/>
    </source>
</evidence>
<dbReference type="Gene3D" id="3.40.50.620">
    <property type="entry name" value="HUPs"/>
    <property type="match status" value="1"/>
</dbReference>
<dbReference type="PANTHER" id="PTHR46268:SF6">
    <property type="entry name" value="UNIVERSAL STRESS PROTEIN UP12"/>
    <property type="match status" value="1"/>
</dbReference>
<dbReference type="RefSeq" id="WP_043874246.1">
    <property type="nucleotide sequence ID" value="NZ_CCVW01000002.1"/>
</dbReference>
<dbReference type="InterPro" id="IPR014729">
    <property type="entry name" value="Rossmann-like_a/b/a_fold"/>
</dbReference>
<reference evidence="4 5" key="1">
    <citation type="submission" date="2014-06" db="EMBL/GenBank/DDBJ databases">
        <authorList>
            <person name="Urmite Genomes Urmite Genomes"/>
        </authorList>
    </citation>
    <scope>NUCLEOTIDE SEQUENCE [LARGE SCALE GENOMIC DNA]</scope>
</reference>
<gene>
    <name evidence="4" type="ORF">BN59_02054</name>
</gene>
<dbReference type="PANTHER" id="PTHR46268">
    <property type="entry name" value="STRESS RESPONSE PROTEIN NHAX"/>
    <property type="match status" value="1"/>
</dbReference>
<dbReference type="CDD" id="cd00293">
    <property type="entry name" value="USP-like"/>
    <property type="match status" value="1"/>
</dbReference>
<dbReference type="OrthoDB" id="9792500at2"/>
<organism evidence="4 5">
    <name type="scientific">Legionella massiliensis</name>
    <dbReference type="NCBI Taxonomy" id="1034943"/>
    <lineage>
        <taxon>Bacteria</taxon>
        <taxon>Pseudomonadati</taxon>
        <taxon>Pseudomonadota</taxon>
        <taxon>Gammaproteobacteria</taxon>
        <taxon>Legionellales</taxon>
        <taxon>Legionellaceae</taxon>
        <taxon>Legionella</taxon>
    </lineage>
</organism>